<keyword evidence="2" id="KW-0614">Plasmid</keyword>
<geneLocation type="plasmid" evidence="2 3">
    <name>p888-76-2</name>
</geneLocation>
<accession>A0A830ZAR7</accession>
<gene>
    <name evidence="2" type="ORF">BWI95_22930</name>
</gene>
<dbReference type="KEGG" id="kco:BWI95_22930"/>
<keyword evidence="3" id="KW-1185">Reference proteome</keyword>
<reference evidence="2 3" key="1">
    <citation type="submission" date="2017-01" db="EMBL/GenBank/DDBJ databases">
        <authorList>
            <person name="Cao J.-M."/>
        </authorList>
    </citation>
    <scope>NUCLEOTIDE SEQUENCE [LARGE SCALE GENOMIC DNA]</scope>
    <source>
        <strain evidence="2 3">888-76</strain>
        <plasmid evidence="2 3">p888-76-2</plasmid>
    </source>
</reference>
<dbReference type="EMBL" id="CP019447">
    <property type="protein sequence ID" value="APZ07901.1"/>
    <property type="molecule type" value="Genomic_DNA"/>
</dbReference>
<organism evidence="2 3">
    <name type="scientific">Kosakonia cowanii JCM 10956 = DSM 18146</name>
    <dbReference type="NCBI Taxonomy" id="1300165"/>
    <lineage>
        <taxon>Bacteria</taxon>
        <taxon>Pseudomonadati</taxon>
        <taxon>Pseudomonadota</taxon>
        <taxon>Gammaproteobacteria</taxon>
        <taxon>Enterobacterales</taxon>
        <taxon>Enterobacteriaceae</taxon>
        <taxon>Kosakonia</taxon>
    </lineage>
</organism>
<name>A0A830ZAR7_9ENTR</name>
<dbReference type="InterPro" id="IPR002539">
    <property type="entry name" value="MaoC-like_dom"/>
</dbReference>
<dbReference type="InterPro" id="IPR029069">
    <property type="entry name" value="HotDog_dom_sf"/>
</dbReference>
<sequence>MIRRYGAQDIERWAQFSGDRNRVHFDKAFAIKNGLKGIIVQGMLTLLDAKLLLAESLEQTSMLHFYIKKPVPIDTDIEISVKSDGERRSVAVKVGSDPQNIAITAAVLAQKPPDPPVCACPVAVNGQTIQTHLEQLRLCYPHITHQWVMFDTLLFSICFNQRKDDYFKKQAEKIAKHHPLENITTYHVANKIFIHQRLITGGELNYSHLQYLVEDKDIYIDKDSAYNTFTIHVLENDEIIFQSSIDCLTRIYDRSQES</sequence>
<dbReference type="Proteomes" id="UP000187148">
    <property type="component" value="Plasmid p888-76-2"/>
</dbReference>
<evidence type="ECO:0000313" key="2">
    <source>
        <dbReference type="EMBL" id="APZ07901.1"/>
    </source>
</evidence>
<dbReference type="RefSeq" id="WP_076770435.1">
    <property type="nucleotide sequence ID" value="NZ_CP019447.1"/>
</dbReference>
<evidence type="ECO:0000313" key="3">
    <source>
        <dbReference type="Proteomes" id="UP000187148"/>
    </source>
</evidence>
<proteinExistence type="predicted"/>
<dbReference type="Gene3D" id="3.10.129.10">
    <property type="entry name" value="Hotdog Thioesterase"/>
    <property type="match status" value="1"/>
</dbReference>
<dbReference type="Pfam" id="PF01575">
    <property type="entry name" value="MaoC_dehydratas"/>
    <property type="match status" value="1"/>
</dbReference>
<feature type="domain" description="MaoC-like" evidence="1">
    <location>
        <begin position="8"/>
        <end position="90"/>
    </location>
</feature>
<evidence type="ECO:0000259" key="1">
    <source>
        <dbReference type="Pfam" id="PF01575"/>
    </source>
</evidence>
<dbReference type="AlphaFoldDB" id="A0A830ZAR7"/>
<protein>
    <recommendedName>
        <fullName evidence="1">MaoC-like domain-containing protein</fullName>
    </recommendedName>
</protein>
<dbReference type="SUPFAM" id="SSF54637">
    <property type="entry name" value="Thioesterase/thiol ester dehydrase-isomerase"/>
    <property type="match status" value="1"/>
</dbReference>